<evidence type="ECO:0000313" key="2">
    <source>
        <dbReference type="Proteomes" id="UP000553632"/>
    </source>
</evidence>
<dbReference type="InterPro" id="IPR003874">
    <property type="entry name" value="CDC45"/>
</dbReference>
<protein>
    <submittedName>
        <fullName evidence="1">Uncharacterized protein</fullName>
    </submittedName>
</protein>
<dbReference type="Pfam" id="PF02724">
    <property type="entry name" value="CDC45"/>
    <property type="match status" value="1"/>
</dbReference>
<sequence length="185" mass="20599">GLQPDSYNQVYISMPLPVRLNLMEKLKKYGNRRGLFEMTHFDFLRRDNSVASQDGGPSAAGQVDHLNLSEMSASDMAVVVSSALEAGAKPTVDNEEREGVRTSSERRKAFFDALDIIRSNNPGGVRTALLRGLNILRQVVAQAKYIRDRKMYTTLCRENGSFRITVLHRVVNSVICSAGVLRRLA</sequence>
<dbReference type="AlphaFoldDB" id="A0A7J6Q8U8"/>
<keyword evidence="2" id="KW-1185">Reference proteome</keyword>
<dbReference type="GO" id="GO:0006270">
    <property type="term" value="P:DNA replication initiation"/>
    <property type="evidence" value="ECO:0007669"/>
    <property type="project" value="InterPro"/>
</dbReference>
<proteinExistence type="predicted"/>
<organism evidence="1 2">
    <name type="scientific">Perkinsus olseni</name>
    <name type="common">Perkinsus atlanticus</name>
    <dbReference type="NCBI Taxonomy" id="32597"/>
    <lineage>
        <taxon>Eukaryota</taxon>
        <taxon>Sar</taxon>
        <taxon>Alveolata</taxon>
        <taxon>Perkinsozoa</taxon>
        <taxon>Perkinsea</taxon>
        <taxon>Perkinsida</taxon>
        <taxon>Perkinsidae</taxon>
        <taxon>Perkinsus</taxon>
    </lineage>
</organism>
<dbReference type="EMBL" id="JABANO010034675">
    <property type="protein sequence ID" value="KAF4704753.1"/>
    <property type="molecule type" value="Genomic_DNA"/>
</dbReference>
<gene>
    <name evidence="1" type="ORF">FOZ63_011469</name>
</gene>
<accession>A0A7J6Q8U8</accession>
<comment type="caution">
    <text evidence="1">The sequence shown here is derived from an EMBL/GenBank/DDBJ whole genome shotgun (WGS) entry which is preliminary data.</text>
</comment>
<feature type="non-terminal residue" evidence="1">
    <location>
        <position position="185"/>
    </location>
</feature>
<feature type="non-terminal residue" evidence="1">
    <location>
        <position position="1"/>
    </location>
</feature>
<dbReference type="Proteomes" id="UP000553632">
    <property type="component" value="Unassembled WGS sequence"/>
</dbReference>
<reference evidence="1 2" key="1">
    <citation type="submission" date="2020-04" db="EMBL/GenBank/DDBJ databases">
        <title>Perkinsus olseni comparative genomics.</title>
        <authorList>
            <person name="Bogema D.R."/>
        </authorList>
    </citation>
    <scope>NUCLEOTIDE SEQUENCE [LARGE SCALE GENOMIC DNA]</scope>
    <source>
        <strain evidence="1 2">ATCC PRA-207</strain>
    </source>
</reference>
<evidence type="ECO:0000313" key="1">
    <source>
        <dbReference type="EMBL" id="KAF4704753.1"/>
    </source>
</evidence>
<name>A0A7J6Q8U8_PEROL</name>